<dbReference type="HOGENOM" id="CLU_018204_3_2_9"/>
<keyword evidence="10" id="KW-1185">Reference proteome</keyword>
<gene>
    <name evidence="9" type="ORF">BleG1_1655</name>
</gene>
<keyword evidence="5 6" id="KW-0560">Oxidoreductase</keyword>
<dbReference type="InterPro" id="IPR009100">
    <property type="entry name" value="AcylCoA_DH/oxidase_NM_dom_sf"/>
</dbReference>
<dbReference type="GO" id="GO:0003995">
    <property type="term" value="F:acyl-CoA dehydrogenase activity"/>
    <property type="evidence" value="ECO:0007669"/>
    <property type="project" value="TreeGrafter"/>
</dbReference>
<evidence type="ECO:0000256" key="5">
    <source>
        <dbReference type="ARBA" id="ARBA00023002"/>
    </source>
</evidence>
<keyword evidence="3 6" id="KW-0285">Flavoprotein</keyword>
<proteinExistence type="inferred from homology"/>
<dbReference type="Gene3D" id="1.20.140.10">
    <property type="entry name" value="Butyryl-CoA Dehydrogenase, subunit A, domain 3"/>
    <property type="match status" value="1"/>
</dbReference>
<dbReference type="Gene3D" id="2.40.110.10">
    <property type="entry name" value="Butyryl-CoA Dehydrogenase, subunit A, domain 2"/>
    <property type="match status" value="1"/>
</dbReference>
<dbReference type="InterPro" id="IPR046373">
    <property type="entry name" value="Acyl-CoA_Oxase/DH_mid-dom_sf"/>
</dbReference>
<dbReference type="RefSeq" id="WP_038479333.1">
    <property type="nucleotide sequence ID" value="NZ_CP003923.1"/>
</dbReference>
<dbReference type="Proteomes" id="UP000027142">
    <property type="component" value="Chromosome"/>
</dbReference>
<evidence type="ECO:0000256" key="3">
    <source>
        <dbReference type="ARBA" id="ARBA00022630"/>
    </source>
</evidence>
<keyword evidence="4 6" id="KW-0274">FAD</keyword>
<dbReference type="KEGG" id="ble:BleG1_1655"/>
<dbReference type="Gene3D" id="1.10.540.10">
    <property type="entry name" value="Acyl-CoA dehydrogenase/oxidase, N-terminal domain"/>
    <property type="match status" value="1"/>
</dbReference>
<feature type="domain" description="Acyl-CoA dehydrogenase/oxidase C-terminal" evidence="7">
    <location>
        <begin position="242"/>
        <end position="359"/>
    </location>
</feature>
<dbReference type="eggNOG" id="COG1960">
    <property type="taxonomic scope" value="Bacteria"/>
</dbReference>
<evidence type="ECO:0000256" key="6">
    <source>
        <dbReference type="RuleBase" id="RU362125"/>
    </source>
</evidence>
<dbReference type="InterPro" id="IPR006091">
    <property type="entry name" value="Acyl-CoA_Oxase/DH_mid-dom"/>
</dbReference>
<dbReference type="InterPro" id="IPR009075">
    <property type="entry name" value="AcylCo_DH/oxidase_C"/>
</dbReference>
<evidence type="ECO:0000256" key="1">
    <source>
        <dbReference type="ARBA" id="ARBA00001974"/>
    </source>
</evidence>
<dbReference type="InterPro" id="IPR037069">
    <property type="entry name" value="AcylCoA_DH/ox_N_sf"/>
</dbReference>
<dbReference type="AlphaFoldDB" id="A0A060M0Z4"/>
<evidence type="ECO:0000259" key="8">
    <source>
        <dbReference type="Pfam" id="PF02770"/>
    </source>
</evidence>
<comment type="cofactor">
    <cofactor evidence="1 6">
        <name>FAD</name>
        <dbReference type="ChEBI" id="CHEBI:57692"/>
    </cofactor>
</comment>
<evidence type="ECO:0000313" key="9">
    <source>
        <dbReference type="EMBL" id="AIC94233.1"/>
    </source>
</evidence>
<dbReference type="STRING" id="1246626.BleG1_1655"/>
<reference evidence="9 10" key="1">
    <citation type="journal article" date="2014" name="Gene">
        <title>A comparative genomic analysis of the alkalitolerant soil bacterium Bacillus lehensis G1.</title>
        <authorList>
            <person name="Noor Y.M."/>
            <person name="Samsulrizal N.H."/>
            <person name="Jema'on N.A."/>
            <person name="Low K.O."/>
            <person name="Ramli A.N."/>
            <person name="Alias N.I."/>
            <person name="Damis S.I."/>
            <person name="Fuzi S.F."/>
            <person name="Isa M.N."/>
            <person name="Murad A.M."/>
            <person name="Raih M.F."/>
            <person name="Bakar F.D."/>
            <person name="Najimudin N."/>
            <person name="Mahadi N.M."/>
            <person name="Illias R.M."/>
        </authorList>
    </citation>
    <scope>NUCLEOTIDE SEQUENCE [LARGE SCALE GENOMIC DNA]</scope>
    <source>
        <strain evidence="9 10">G1</strain>
    </source>
</reference>
<dbReference type="PIRSF" id="PIRSF016578">
    <property type="entry name" value="HsaA"/>
    <property type="match status" value="1"/>
</dbReference>
<dbReference type="SUPFAM" id="SSF47203">
    <property type="entry name" value="Acyl-CoA dehydrogenase C-terminal domain-like"/>
    <property type="match status" value="1"/>
</dbReference>
<dbReference type="GO" id="GO:0050660">
    <property type="term" value="F:flavin adenine dinucleotide binding"/>
    <property type="evidence" value="ECO:0007669"/>
    <property type="project" value="InterPro"/>
</dbReference>
<dbReference type="InterPro" id="IPR036250">
    <property type="entry name" value="AcylCo_DH-like_C"/>
</dbReference>
<evidence type="ECO:0000313" key="10">
    <source>
        <dbReference type="Proteomes" id="UP000027142"/>
    </source>
</evidence>
<name>A0A060M0Z4_9BACI</name>
<evidence type="ECO:0000256" key="4">
    <source>
        <dbReference type="ARBA" id="ARBA00022827"/>
    </source>
</evidence>
<feature type="domain" description="Acyl-CoA oxidase/dehydrogenase middle" evidence="8">
    <location>
        <begin position="123"/>
        <end position="216"/>
    </location>
</feature>
<dbReference type="PANTHER" id="PTHR43884:SF25">
    <property type="entry name" value="ACYL-COA DEHYDROGENASE YDBM-RELATED"/>
    <property type="match status" value="1"/>
</dbReference>
<dbReference type="PANTHER" id="PTHR43884">
    <property type="entry name" value="ACYL-COA DEHYDROGENASE"/>
    <property type="match status" value="1"/>
</dbReference>
<dbReference type="OrthoDB" id="9785203at2"/>
<comment type="similarity">
    <text evidence="2 6">Belongs to the acyl-CoA dehydrogenase family.</text>
</comment>
<sequence>MDLLNTTSAVERERRLLKLIKPFHKIGAQHDRTQTVPIENIQVLRDSGYAALAVEREFGGLEVPLSEWLRLQELIAREDGPTALSIGWHMGTMYQEAQEKSWPKSHRLHVLKAVVNKGMLLNTAATEKATGSPTRGGVFQTSAKKTTEGWMINGEKTFYTLAEHLDYYLVLATIEEDGTTGLFLIEKGTEGVRVNPTWDMMAMGSTGSHDLVLDRVKVREDALLKVQMRQELPQAWLLHIPACYLGIGYAAIQEAATYARTYAPNSIGKPIATIPTVRQRLGEAMLLYQQSQSILYGVSKQWDEASKDERKTMRLPFMMTKKSVVQHAINMVDLSMKVVGAQSLAHASPLSRYYRNVRAGLHNPPMDDQTIEFAAKTLLNE</sequence>
<dbReference type="CDD" id="cd00567">
    <property type="entry name" value="ACAD"/>
    <property type="match status" value="1"/>
</dbReference>
<protein>
    <submittedName>
        <fullName evidence="9">Acyl-CoA dehydrogenase YdbM</fullName>
    </submittedName>
</protein>
<dbReference type="PATRIC" id="fig|1246626.3.peg.1645"/>
<organism evidence="9 10">
    <name type="scientific">Shouchella lehensis G1</name>
    <dbReference type="NCBI Taxonomy" id="1246626"/>
    <lineage>
        <taxon>Bacteria</taxon>
        <taxon>Bacillati</taxon>
        <taxon>Bacillota</taxon>
        <taxon>Bacilli</taxon>
        <taxon>Bacillales</taxon>
        <taxon>Bacillaceae</taxon>
        <taxon>Shouchella</taxon>
    </lineage>
</organism>
<dbReference type="SUPFAM" id="SSF56645">
    <property type="entry name" value="Acyl-CoA dehydrogenase NM domain-like"/>
    <property type="match status" value="1"/>
</dbReference>
<evidence type="ECO:0000256" key="2">
    <source>
        <dbReference type="ARBA" id="ARBA00009347"/>
    </source>
</evidence>
<accession>A0A060M0Z4</accession>
<dbReference type="Pfam" id="PF00441">
    <property type="entry name" value="Acyl-CoA_dh_1"/>
    <property type="match status" value="1"/>
</dbReference>
<dbReference type="Pfam" id="PF02770">
    <property type="entry name" value="Acyl-CoA_dh_M"/>
    <property type="match status" value="1"/>
</dbReference>
<dbReference type="EMBL" id="CP003923">
    <property type="protein sequence ID" value="AIC94233.1"/>
    <property type="molecule type" value="Genomic_DNA"/>
</dbReference>
<evidence type="ECO:0000259" key="7">
    <source>
        <dbReference type="Pfam" id="PF00441"/>
    </source>
</evidence>